<dbReference type="AlphaFoldDB" id="A0A7J8BN43"/>
<organism evidence="2 3">
    <name type="scientific">Molossus molossus</name>
    <name type="common">Pallas' mastiff bat</name>
    <name type="synonym">Vespertilio molossus</name>
    <dbReference type="NCBI Taxonomy" id="27622"/>
    <lineage>
        <taxon>Eukaryota</taxon>
        <taxon>Metazoa</taxon>
        <taxon>Chordata</taxon>
        <taxon>Craniata</taxon>
        <taxon>Vertebrata</taxon>
        <taxon>Euteleostomi</taxon>
        <taxon>Mammalia</taxon>
        <taxon>Eutheria</taxon>
        <taxon>Laurasiatheria</taxon>
        <taxon>Chiroptera</taxon>
        <taxon>Yangochiroptera</taxon>
        <taxon>Molossidae</taxon>
        <taxon>Molossus</taxon>
    </lineage>
</organism>
<evidence type="ECO:0000256" key="1">
    <source>
        <dbReference type="SAM" id="MobiDB-lite"/>
    </source>
</evidence>
<accession>A0A7J8BN43</accession>
<feature type="region of interest" description="Disordered" evidence="1">
    <location>
        <begin position="19"/>
        <end position="41"/>
    </location>
</feature>
<name>A0A7J8BN43_MOLMO</name>
<sequence length="145" mass="15967">MAGWLFPCLLPLCPRPGSQLNSSGQGGRSQMDSAHLTSSEADLDHKTPLGRVLGTCVRLLNAGGQELVTCELLTTVRKKIPRMENKFGLDGKQILIRFFTILHPHTSTQPRSRTNLCSIGTGTRVPWEHSLPRSWSAQPPRAGWV</sequence>
<dbReference type="Proteomes" id="UP000550707">
    <property type="component" value="Unassembled WGS sequence"/>
</dbReference>
<evidence type="ECO:0000313" key="3">
    <source>
        <dbReference type="Proteomes" id="UP000550707"/>
    </source>
</evidence>
<keyword evidence="3" id="KW-1185">Reference proteome</keyword>
<comment type="caution">
    <text evidence="2">The sequence shown here is derived from an EMBL/GenBank/DDBJ whole genome shotgun (WGS) entry which is preliminary data.</text>
</comment>
<proteinExistence type="predicted"/>
<reference evidence="2 3" key="1">
    <citation type="journal article" date="2020" name="Nature">
        <title>Six reference-quality genomes reveal evolution of bat adaptations.</title>
        <authorList>
            <person name="Jebb D."/>
            <person name="Huang Z."/>
            <person name="Pippel M."/>
            <person name="Hughes G.M."/>
            <person name="Lavrichenko K."/>
            <person name="Devanna P."/>
            <person name="Winkler S."/>
            <person name="Jermiin L.S."/>
            <person name="Skirmuntt E.C."/>
            <person name="Katzourakis A."/>
            <person name="Burkitt-Gray L."/>
            <person name="Ray D.A."/>
            <person name="Sullivan K.A.M."/>
            <person name="Roscito J.G."/>
            <person name="Kirilenko B.M."/>
            <person name="Davalos L.M."/>
            <person name="Corthals A.P."/>
            <person name="Power M.L."/>
            <person name="Jones G."/>
            <person name="Ransome R.D."/>
            <person name="Dechmann D.K.N."/>
            <person name="Locatelli A.G."/>
            <person name="Puechmaille S.J."/>
            <person name="Fedrigo O."/>
            <person name="Jarvis E.D."/>
            <person name="Hiller M."/>
            <person name="Vernes S.C."/>
            <person name="Myers E.W."/>
            <person name="Teeling E.C."/>
        </authorList>
    </citation>
    <scope>NUCLEOTIDE SEQUENCE [LARGE SCALE GENOMIC DNA]</scope>
    <source>
        <strain evidence="2">MMolMol1</strain>
        <tissue evidence="2">Muscle</tissue>
    </source>
</reference>
<gene>
    <name evidence="2" type="ORF">HJG59_010115</name>
</gene>
<evidence type="ECO:0000313" key="2">
    <source>
        <dbReference type="EMBL" id="KAF6399846.1"/>
    </source>
</evidence>
<dbReference type="InParanoid" id="A0A7J8BN43"/>
<protein>
    <submittedName>
        <fullName evidence="2">Uncharacterized protein</fullName>
    </submittedName>
</protein>
<dbReference type="EMBL" id="JACASF010000023">
    <property type="protein sequence ID" value="KAF6399846.1"/>
    <property type="molecule type" value="Genomic_DNA"/>
</dbReference>
<feature type="compositionally biased region" description="Polar residues" evidence="1">
    <location>
        <begin position="19"/>
        <end position="40"/>
    </location>
</feature>